<dbReference type="GeneID" id="25471967"/>
<dbReference type="RefSeq" id="XP_013434752.1">
    <property type="nucleotide sequence ID" value="XM_013579298.1"/>
</dbReference>
<reference evidence="1" key="1">
    <citation type="submission" date="2013-10" db="EMBL/GenBank/DDBJ databases">
        <title>Genomic analysis of the causative agents of coccidiosis in chickens.</title>
        <authorList>
            <person name="Reid A.J."/>
            <person name="Blake D."/>
            <person name="Billington K."/>
            <person name="Browne H."/>
            <person name="Dunn M."/>
            <person name="Hung S."/>
            <person name="Kawahara F."/>
            <person name="Miranda-Saavedra D."/>
            <person name="Mourier T."/>
            <person name="Nagra H."/>
            <person name="Otto T.D."/>
            <person name="Rawlings N."/>
            <person name="Sanchez A."/>
            <person name="Sanders M."/>
            <person name="Subramaniam C."/>
            <person name="Tay Y."/>
            <person name="Dear P."/>
            <person name="Doerig C."/>
            <person name="Gruber A."/>
            <person name="Parkinson J."/>
            <person name="Shirley M."/>
            <person name="Wan K.L."/>
            <person name="Berriman M."/>
            <person name="Tomley F."/>
            <person name="Pain A."/>
        </authorList>
    </citation>
    <scope>NUCLEOTIDE SEQUENCE [LARGE SCALE GENOMIC DNA]</scope>
    <source>
        <strain evidence="1">Houghton</strain>
    </source>
</reference>
<organism evidence="1 2">
    <name type="scientific">Eimeria necatrix</name>
    <dbReference type="NCBI Taxonomy" id="51315"/>
    <lineage>
        <taxon>Eukaryota</taxon>
        <taxon>Sar</taxon>
        <taxon>Alveolata</taxon>
        <taxon>Apicomplexa</taxon>
        <taxon>Conoidasida</taxon>
        <taxon>Coccidia</taxon>
        <taxon>Eucoccidiorida</taxon>
        <taxon>Eimeriorina</taxon>
        <taxon>Eimeriidae</taxon>
        <taxon>Eimeria</taxon>
    </lineage>
</organism>
<name>U6MUZ7_9EIME</name>
<accession>U6MUZ7</accession>
<sequence>MGVFISYVR</sequence>
<dbReference type="VEuPathDB" id="ToxoDB:ENH_00017930"/>
<proteinExistence type="predicted"/>
<keyword evidence="2" id="KW-1185">Reference proteome</keyword>
<dbReference type="EMBL" id="HG723519">
    <property type="protein sequence ID" value="CDJ66284.1"/>
    <property type="molecule type" value="Genomic_DNA"/>
</dbReference>
<dbReference type="Proteomes" id="UP000030754">
    <property type="component" value="Unassembled WGS sequence"/>
</dbReference>
<evidence type="ECO:0000313" key="1">
    <source>
        <dbReference type="EMBL" id="CDJ66284.1"/>
    </source>
</evidence>
<gene>
    <name evidence="1" type="ORF">ENH_00017930</name>
</gene>
<evidence type="ECO:0000313" key="2">
    <source>
        <dbReference type="Proteomes" id="UP000030754"/>
    </source>
</evidence>
<protein>
    <submittedName>
        <fullName evidence="1">Uncharacterized protein</fullName>
    </submittedName>
</protein>
<reference evidence="1" key="2">
    <citation type="submission" date="2013-10" db="EMBL/GenBank/DDBJ databases">
        <authorList>
            <person name="Aslett M."/>
        </authorList>
    </citation>
    <scope>NUCLEOTIDE SEQUENCE [LARGE SCALE GENOMIC DNA]</scope>
    <source>
        <strain evidence="1">Houghton</strain>
    </source>
</reference>